<evidence type="ECO:0000313" key="6">
    <source>
        <dbReference type="RefSeq" id="XP_010918492.1"/>
    </source>
</evidence>
<name>A0A6I9R0L7_ELAGV</name>
<feature type="repeat" description="TPR" evidence="3">
    <location>
        <begin position="392"/>
        <end position="425"/>
    </location>
</feature>
<dbReference type="KEGG" id="egu:105042850"/>
<dbReference type="NCBIfam" id="TIGR00756">
    <property type="entry name" value="PPR"/>
    <property type="match status" value="2"/>
</dbReference>
<dbReference type="Gene3D" id="1.25.40.10">
    <property type="entry name" value="Tetratricopeptide repeat domain"/>
    <property type="match status" value="2"/>
</dbReference>
<sequence length="517" mass="59233">MKLFGSSNGARPLYLLQSRVRVRVKAGFGAFLSTEALRQPADKGWTDTLYHRVVLVADPRISVVPVLDRWVEEGKPVEKTDLQSMVKRMMDFRRYSHALEISMWMSDQRYFPLTPGDLAYRLQLINKVRGLEHAENYFNNIPRGLKHYQPYGALLRCYAEEKSVEKAEALFEKMKESNMLSSFVYNMLIKLYSGIGELGKIDATFQEMEEEGIFPDFFTYNFLMEAYASTSNINGMEKILKRIQDPKVPANWHIYAVAAKGYTKIGLMDKALAALKESEKHIPRKKGRFAYGFILSVYADVGNKDEVHRVWNSCKAREKLSNTIYMCMISALLKLDDIEGAEAILKEWEIRFDFYDFRVPNLLIGAYCRKGLLGKAESLVGQAIESGRTPLANTWDRLAGGYFREGQTLKAVEMMKKALQMTGQTVWKPNPANVLASLEYFRDQKDVEAAEEFVKMLRHLGLLTKENYLCLLRTYLLAGKPVTDLLEQMKEDGLNLDDETQKVLEEKNNQCHPESSC</sequence>
<feature type="repeat" description="PPR" evidence="4">
    <location>
        <begin position="181"/>
        <end position="215"/>
    </location>
</feature>
<dbReference type="GO" id="GO:0005739">
    <property type="term" value="C:mitochondrion"/>
    <property type="evidence" value="ECO:0007669"/>
    <property type="project" value="TreeGrafter"/>
</dbReference>
<dbReference type="SUPFAM" id="SSF48452">
    <property type="entry name" value="TPR-like"/>
    <property type="match status" value="1"/>
</dbReference>
<gene>
    <name evidence="6" type="primary">LOC105042850</name>
</gene>
<keyword evidence="2" id="KW-0677">Repeat</keyword>
<dbReference type="InterPro" id="IPR002885">
    <property type="entry name" value="PPR_rpt"/>
</dbReference>
<dbReference type="RefSeq" id="XP_010918492.1">
    <property type="nucleotide sequence ID" value="XM_010920190.3"/>
</dbReference>
<evidence type="ECO:0000256" key="4">
    <source>
        <dbReference type="PROSITE-ProRule" id="PRU00708"/>
    </source>
</evidence>
<keyword evidence="5" id="KW-1185">Reference proteome</keyword>
<evidence type="ECO:0000313" key="5">
    <source>
        <dbReference type="Proteomes" id="UP000504607"/>
    </source>
</evidence>
<evidence type="ECO:0000256" key="3">
    <source>
        <dbReference type="PROSITE-ProRule" id="PRU00339"/>
    </source>
</evidence>
<dbReference type="Pfam" id="PF01535">
    <property type="entry name" value="PPR"/>
    <property type="match status" value="3"/>
</dbReference>
<dbReference type="OrthoDB" id="1890565at2759"/>
<proteinExistence type="inferred from homology"/>
<feature type="repeat" description="PPR" evidence="4">
    <location>
        <begin position="356"/>
        <end position="390"/>
    </location>
</feature>
<accession>A0A6I9R0L7</accession>
<dbReference type="PROSITE" id="PS50005">
    <property type="entry name" value="TPR"/>
    <property type="match status" value="1"/>
</dbReference>
<dbReference type="PROSITE" id="PS51375">
    <property type="entry name" value="PPR"/>
    <property type="match status" value="2"/>
</dbReference>
<comment type="similarity">
    <text evidence="1">Belongs to the PPR family. P subfamily.</text>
</comment>
<keyword evidence="3" id="KW-0802">TPR repeat</keyword>
<protein>
    <submittedName>
        <fullName evidence="6">Pentatricopeptide repeat-containing protein At2g20710, mitochondrial</fullName>
    </submittedName>
</protein>
<dbReference type="InParanoid" id="A0A6I9R0L7"/>
<dbReference type="GO" id="GO:0003729">
    <property type="term" value="F:mRNA binding"/>
    <property type="evidence" value="ECO:0007669"/>
    <property type="project" value="UniProtKB-ARBA"/>
</dbReference>
<dbReference type="PANTHER" id="PTHR45717:SF10">
    <property type="entry name" value="OS10G0501000 PROTEIN"/>
    <property type="match status" value="1"/>
</dbReference>
<dbReference type="GeneID" id="105042850"/>
<dbReference type="PANTHER" id="PTHR45717">
    <property type="entry name" value="OS12G0527900 PROTEIN"/>
    <property type="match status" value="1"/>
</dbReference>
<reference evidence="6" key="1">
    <citation type="submission" date="2025-08" db="UniProtKB">
        <authorList>
            <consortium name="RefSeq"/>
        </authorList>
    </citation>
    <scope>IDENTIFICATION</scope>
</reference>
<evidence type="ECO:0000256" key="1">
    <source>
        <dbReference type="ARBA" id="ARBA00007626"/>
    </source>
</evidence>
<dbReference type="AlphaFoldDB" id="A0A6I9R0L7"/>
<evidence type="ECO:0000256" key="2">
    <source>
        <dbReference type="ARBA" id="ARBA00022737"/>
    </source>
</evidence>
<dbReference type="Proteomes" id="UP000504607">
    <property type="component" value="Chromosome 4"/>
</dbReference>
<dbReference type="Pfam" id="PF13041">
    <property type="entry name" value="PPR_2"/>
    <property type="match status" value="1"/>
</dbReference>
<dbReference type="FunCoup" id="A0A6I9R0L7">
    <property type="interactions" value="39"/>
</dbReference>
<dbReference type="InterPro" id="IPR019734">
    <property type="entry name" value="TPR_rpt"/>
</dbReference>
<dbReference type="InterPro" id="IPR011990">
    <property type="entry name" value="TPR-like_helical_dom_sf"/>
</dbReference>
<organism evidence="5 6">
    <name type="scientific">Elaeis guineensis var. tenera</name>
    <name type="common">Oil palm</name>
    <dbReference type="NCBI Taxonomy" id="51953"/>
    <lineage>
        <taxon>Eukaryota</taxon>
        <taxon>Viridiplantae</taxon>
        <taxon>Streptophyta</taxon>
        <taxon>Embryophyta</taxon>
        <taxon>Tracheophyta</taxon>
        <taxon>Spermatophyta</taxon>
        <taxon>Magnoliopsida</taxon>
        <taxon>Liliopsida</taxon>
        <taxon>Arecaceae</taxon>
        <taxon>Arecoideae</taxon>
        <taxon>Cocoseae</taxon>
        <taxon>Elaeidinae</taxon>
        <taxon>Elaeis</taxon>
    </lineage>
</organism>